<dbReference type="AlphaFoldDB" id="A0A370GSR2"/>
<name>A0A370GSR2_9NOCA</name>
<dbReference type="OrthoDB" id="8225825at2"/>
<sequence length="147" mass="16538">MTNDDTVLDSPDPSVAEHVRRYLATGGGSGYREGGVTNLILTHRGRRTGRLHRTGLFYGKDGERYVLVASGSGITHTHPQWYLNLVADPEVEVQILAERFTVRARAAEGVERERLWALMTELAPIYHSYEARSRRVIPVVVLERVEP</sequence>
<comment type="caution">
    <text evidence="3">The sequence shown here is derived from an EMBL/GenBank/DDBJ whole genome shotgun (WGS) entry which is preliminary data.</text>
</comment>
<organism evidence="3 4">
    <name type="scientific">Nocardia mexicana</name>
    <dbReference type="NCBI Taxonomy" id="279262"/>
    <lineage>
        <taxon>Bacteria</taxon>
        <taxon>Bacillati</taxon>
        <taxon>Actinomycetota</taxon>
        <taxon>Actinomycetes</taxon>
        <taxon>Mycobacteriales</taxon>
        <taxon>Nocardiaceae</taxon>
        <taxon>Nocardia</taxon>
    </lineage>
</organism>
<dbReference type="RefSeq" id="WP_068029678.1">
    <property type="nucleotide sequence ID" value="NZ_QQAZ01000010.1"/>
</dbReference>
<dbReference type="GO" id="GO:0070967">
    <property type="term" value="F:coenzyme F420 binding"/>
    <property type="evidence" value="ECO:0007669"/>
    <property type="project" value="TreeGrafter"/>
</dbReference>
<dbReference type="Gene3D" id="2.30.110.10">
    <property type="entry name" value="Electron Transport, Fmn-binding Protein, Chain A"/>
    <property type="match status" value="1"/>
</dbReference>
<dbReference type="STRING" id="1210089.GCA_001613165_06895"/>
<dbReference type="Pfam" id="PF04075">
    <property type="entry name" value="F420H2_quin_red"/>
    <property type="match status" value="1"/>
</dbReference>
<dbReference type="InterPro" id="IPR004378">
    <property type="entry name" value="F420H2_quin_Rdtase"/>
</dbReference>
<gene>
    <name evidence="3" type="ORF">DFR68_110143</name>
</gene>
<reference evidence="3 4" key="1">
    <citation type="submission" date="2018-07" db="EMBL/GenBank/DDBJ databases">
        <title>Genomic Encyclopedia of Type Strains, Phase IV (KMG-IV): sequencing the most valuable type-strain genomes for metagenomic binning, comparative biology and taxonomic classification.</title>
        <authorList>
            <person name="Goeker M."/>
        </authorList>
    </citation>
    <scope>NUCLEOTIDE SEQUENCE [LARGE SCALE GENOMIC DNA]</scope>
    <source>
        <strain evidence="3 4">DSM 44952</strain>
    </source>
</reference>
<evidence type="ECO:0000313" key="4">
    <source>
        <dbReference type="Proteomes" id="UP000255355"/>
    </source>
</evidence>
<evidence type="ECO:0000313" key="3">
    <source>
        <dbReference type="EMBL" id="RDI46737.1"/>
    </source>
</evidence>
<comment type="catalytic activity">
    <reaction evidence="2">
        <text>oxidized coenzyme F420-(gamma-L-Glu)(n) + a quinol + H(+) = reduced coenzyme F420-(gamma-L-Glu)(n) + a quinone</text>
        <dbReference type="Rhea" id="RHEA:39663"/>
        <dbReference type="Rhea" id="RHEA-COMP:12939"/>
        <dbReference type="Rhea" id="RHEA-COMP:14378"/>
        <dbReference type="ChEBI" id="CHEBI:15378"/>
        <dbReference type="ChEBI" id="CHEBI:24646"/>
        <dbReference type="ChEBI" id="CHEBI:132124"/>
        <dbReference type="ChEBI" id="CHEBI:133980"/>
        <dbReference type="ChEBI" id="CHEBI:139511"/>
    </reaction>
</comment>
<dbReference type="GO" id="GO:0005886">
    <property type="term" value="C:plasma membrane"/>
    <property type="evidence" value="ECO:0007669"/>
    <property type="project" value="TreeGrafter"/>
</dbReference>
<evidence type="ECO:0000256" key="2">
    <source>
        <dbReference type="ARBA" id="ARBA00049106"/>
    </source>
</evidence>
<evidence type="ECO:0000256" key="1">
    <source>
        <dbReference type="ARBA" id="ARBA00008710"/>
    </source>
</evidence>
<dbReference type="InterPro" id="IPR012349">
    <property type="entry name" value="Split_barrel_FMN-bd"/>
</dbReference>
<keyword evidence="4" id="KW-1185">Reference proteome</keyword>
<proteinExistence type="inferred from homology"/>
<comment type="similarity">
    <text evidence="1">Belongs to the F420H(2)-dependent quinone reductase family.</text>
</comment>
<dbReference type="NCBIfam" id="TIGR00026">
    <property type="entry name" value="hi_GC_TIGR00026"/>
    <property type="match status" value="1"/>
</dbReference>
<dbReference type="EMBL" id="QQAZ01000010">
    <property type="protein sequence ID" value="RDI46737.1"/>
    <property type="molecule type" value="Genomic_DNA"/>
</dbReference>
<dbReference type="PANTHER" id="PTHR39428:SF1">
    <property type="entry name" value="F420H(2)-DEPENDENT QUINONE REDUCTASE RV1261C"/>
    <property type="match status" value="1"/>
</dbReference>
<accession>A0A370GSR2</accession>
<dbReference type="PANTHER" id="PTHR39428">
    <property type="entry name" value="F420H(2)-DEPENDENT QUINONE REDUCTASE RV1261C"/>
    <property type="match status" value="1"/>
</dbReference>
<dbReference type="GO" id="GO:0016491">
    <property type="term" value="F:oxidoreductase activity"/>
    <property type="evidence" value="ECO:0007669"/>
    <property type="project" value="InterPro"/>
</dbReference>
<protein>
    <submittedName>
        <fullName evidence="3">Deazaflavin-dependent oxidoreductase (Nitroreductase family)</fullName>
    </submittedName>
</protein>
<dbReference type="Proteomes" id="UP000255355">
    <property type="component" value="Unassembled WGS sequence"/>
</dbReference>